<keyword evidence="4" id="KW-0732">Signal</keyword>
<evidence type="ECO:0000256" key="5">
    <source>
        <dbReference type="ARBA" id="ARBA00050360"/>
    </source>
</evidence>
<comment type="catalytic activity">
    <reaction evidence="5">
        <text>an anthocyanidin 3-O-beta-D-glucoside + UDP-alpha-D-glucose = an anthocyanidin 3,5-di-O-beta-D-glucoside + UDP + 2 H(+)</text>
        <dbReference type="Rhea" id="RHEA:35423"/>
        <dbReference type="ChEBI" id="CHEBI:15378"/>
        <dbReference type="ChEBI" id="CHEBI:16307"/>
        <dbReference type="ChEBI" id="CHEBI:57503"/>
        <dbReference type="ChEBI" id="CHEBI:58223"/>
        <dbReference type="ChEBI" id="CHEBI:58885"/>
        <dbReference type="EC" id="2.4.1.298"/>
    </reaction>
</comment>
<keyword evidence="3 7" id="KW-0808">Transferase</keyword>
<reference evidence="10" key="2">
    <citation type="journal article" date="2024" name="Plant">
        <title>Genomic evolution and insights into agronomic trait innovations of Sesamum species.</title>
        <authorList>
            <person name="Miao H."/>
            <person name="Wang L."/>
            <person name="Qu L."/>
            <person name="Liu H."/>
            <person name="Sun Y."/>
            <person name="Le M."/>
            <person name="Wang Q."/>
            <person name="Wei S."/>
            <person name="Zheng Y."/>
            <person name="Lin W."/>
            <person name="Duan Y."/>
            <person name="Cao H."/>
            <person name="Xiong S."/>
            <person name="Wang X."/>
            <person name="Wei L."/>
            <person name="Li C."/>
            <person name="Ma Q."/>
            <person name="Ju M."/>
            <person name="Zhao R."/>
            <person name="Li G."/>
            <person name="Mu C."/>
            <person name="Tian Q."/>
            <person name="Mei H."/>
            <person name="Zhang T."/>
            <person name="Gao T."/>
            <person name="Zhang H."/>
        </authorList>
    </citation>
    <scope>NUCLEOTIDE SEQUENCE</scope>
    <source>
        <strain evidence="10">G02</strain>
    </source>
</reference>
<dbReference type="FunFam" id="3.40.50.2000:FF:000019">
    <property type="entry name" value="Glycosyltransferase"/>
    <property type="match status" value="1"/>
</dbReference>
<proteinExistence type="inferred from homology"/>
<evidence type="ECO:0000256" key="1">
    <source>
        <dbReference type="ARBA" id="ARBA00004935"/>
    </source>
</evidence>
<dbReference type="PANTHER" id="PTHR11926">
    <property type="entry name" value="GLUCOSYL/GLUCURONOSYL TRANSFERASES"/>
    <property type="match status" value="1"/>
</dbReference>
<feature type="region of interest" description="Disordered" evidence="9">
    <location>
        <begin position="109"/>
        <end position="133"/>
    </location>
</feature>
<feature type="region of interest" description="Disordered" evidence="9">
    <location>
        <begin position="39"/>
        <end position="67"/>
    </location>
</feature>
<evidence type="ECO:0000256" key="7">
    <source>
        <dbReference type="RuleBase" id="RU003718"/>
    </source>
</evidence>
<dbReference type="Gene3D" id="3.40.50.2000">
    <property type="entry name" value="Glycogen Phosphorylase B"/>
    <property type="match status" value="2"/>
</dbReference>
<dbReference type="InterPro" id="IPR002213">
    <property type="entry name" value="UDP_glucos_trans"/>
</dbReference>
<protein>
    <recommendedName>
        <fullName evidence="8">Glycosyltransferase</fullName>
        <ecNumber evidence="8">2.4.1.-</ecNumber>
    </recommendedName>
</protein>
<dbReference type="CDD" id="cd03784">
    <property type="entry name" value="GT1_Gtf-like"/>
    <property type="match status" value="1"/>
</dbReference>
<dbReference type="EMBL" id="JACGWJ010000020">
    <property type="protein sequence ID" value="KAL0339884.1"/>
    <property type="molecule type" value="Genomic_DNA"/>
</dbReference>
<evidence type="ECO:0000256" key="9">
    <source>
        <dbReference type="SAM" id="MobiDB-lite"/>
    </source>
</evidence>
<evidence type="ECO:0000256" key="8">
    <source>
        <dbReference type="RuleBase" id="RU362057"/>
    </source>
</evidence>
<evidence type="ECO:0000256" key="4">
    <source>
        <dbReference type="ARBA" id="ARBA00022729"/>
    </source>
</evidence>
<evidence type="ECO:0000256" key="6">
    <source>
        <dbReference type="ARBA" id="ARBA00056922"/>
    </source>
</evidence>
<name>A0AAW2N800_SESRA</name>
<organism evidence="10">
    <name type="scientific">Sesamum radiatum</name>
    <name type="common">Black benniseed</name>
    <dbReference type="NCBI Taxonomy" id="300843"/>
    <lineage>
        <taxon>Eukaryota</taxon>
        <taxon>Viridiplantae</taxon>
        <taxon>Streptophyta</taxon>
        <taxon>Embryophyta</taxon>
        <taxon>Tracheophyta</taxon>
        <taxon>Spermatophyta</taxon>
        <taxon>Magnoliopsida</taxon>
        <taxon>eudicotyledons</taxon>
        <taxon>Gunneridae</taxon>
        <taxon>Pentapetalae</taxon>
        <taxon>asterids</taxon>
        <taxon>lamiids</taxon>
        <taxon>Lamiales</taxon>
        <taxon>Pedaliaceae</taxon>
        <taxon>Sesamum</taxon>
    </lineage>
</organism>
<reference evidence="10" key="1">
    <citation type="submission" date="2020-06" db="EMBL/GenBank/DDBJ databases">
        <authorList>
            <person name="Li T."/>
            <person name="Hu X."/>
            <person name="Zhang T."/>
            <person name="Song X."/>
            <person name="Zhang H."/>
            <person name="Dai N."/>
            <person name="Sheng W."/>
            <person name="Hou X."/>
            <person name="Wei L."/>
        </authorList>
    </citation>
    <scope>NUCLEOTIDE SEQUENCE</scope>
    <source>
        <strain evidence="10">G02</strain>
        <tissue evidence="10">Leaf</tissue>
    </source>
</reference>
<keyword evidence="7" id="KW-0328">Glycosyltransferase</keyword>
<accession>A0AAW2N800</accession>
<gene>
    <name evidence="10" type="ORF">Sradi_4505200</name>
</gene>
<comment type="pathway">
    <text evidence="1">Pigment biosynthesis; anthocyanin biosynthesis.</text>
</comment>
<dbReference type="GO" id="GO:0080044">
    <property type="term" value="F:quercetin 7-O-glucosyltransferase activity"/>
    <property type="evidence" value="ECO:0007669"/>
    <property type="project" value="TreeGrafter"/>
</dbReference>
<comment type="function">
    <text evidence="6">Catalyzes the glucosylation at the O-5 position of anthocyanidin 3-glucosides to form anthocyanidin 3,5-di-O-glucosides using UDP-glucose as sugar donor. Anthocyanidin 3,5-di-O-glucosides are molecules that are responsible for pigmentation. Also acts on anthocyanidin 3-O-(6-O-malonylglucoside). Much less active with hydroxycinnamoylglucose derivatives. No activity in the absence of the 3-O-glucoside group.</text>
</comment>
<comment type="similarity">
    <text evidence="2 7">Belongs to the UDP-glycosyltransferase family.</text>
</comment>
<dbReference type="EC" id="2.4.1.-" evidence="8"/>
<evidence type="ECO:0000256" key="3">
    <source>
        <dbReference type="ARBA" id="ARBA00022679"/>
    </source>
</evidence>
<evidence type="ECO:0000256" key="2">
    <source>
        <dbReference type="ARBA" id="ARBA00009995"/>
    </source>
</evidence>
<dbReference type="PANTHER" id="PTHR11926:SF1553">
    <property type="entry name" value="GLYCOSYLTRANSFERASE"/>
    <property type="match status" value="1"/>
</dbReference>
<dbReference type="GO" id="GO:0080043">
    <property type="term" value="F:quercetin 3-O-glucosyltransferase activity"/>
    <property type="evidence" value="ECO:0007669"/>
    <property type="project" value="TreeGrafter"/>
</dbReference>
<dbReference type="PROSITE" id="PS00375">
    <property type="entry name" value="UDPGT"/>
    <property type="match status" value="1"/>
</dbReference>
<dbReference type="GO" id="GO:0102816">
    <property type="term" value="F:UDP-D-glucose:delphinidin 3-O-glucosyl-5-O-caffeoylglucoside -O-beta-D-glucosyltransferase activity"/>
    <property type="evidence" value="ECO:0007669"/>
    <property type="project" value="UniProtKB-EC"/>
</dbReference>
<dbReference type="Pfam" id="PF00201">
    <property type="entry name" value="UDPGT"/>
    <property type="match status" value="1"/>
</dbReference>
<comment type="caution">
    <text evidence="10">The sequence shown here is derived from an EMBL/GenBank/DDBJ whole genome shotgun (WGS) entry which is preliminary data.</text>
</comment>
<dbReference type="SUPFAM" id="SSF53756">
    <property type="entry name" value="UDP-Glycosyltransferase/glycogen phosphorylase"/>
    <property type="match status" value="1"/>
</dbReference>
<dbReference type="InterPro" id="IPR035595">
    <property type="entry name" value="UDP_glycos_trans_CS"/>
</dbReference>
<dbReference type="AlphaFoldDB" id="A0AAW2N800"/>
<evidence type="ECO:0000313" key="10">
    <source>
        <dbReference type="EMBL" id="KAL0339884.1"/>
    </source>
</evidence>
<sequence>MLATSYLDSLFHFDYKYIKHVNNDQTKQNRLVDVTRHDGCKESKGKRKSSLFNPTIPEPRPHQPHAPIRQTLIPQTPQDHFGLDPIHTQNQQRIIRRIHFHRVDLRRVRRRRAGSSEDPRGVPGPVSASRARNSGGAAASSWGLGFPVDCVVYDAFIPWVLDLAKGSGLLAAPFFTQSCAVDCIYHRVYCGELKVPVRGSEVVVVPGLPPLRPEEMPSFIYVHGSYPSGFKMVTDQFQNIDKADWIFVNTFYKLEEEVINCMSRTWKVKAIGPTIPSMYLDKRLHDDKEYGLNIFKTTTDVCTNWLSKKQPKSVIYISFGSLAQLSVEQIEELAHALTTLNKHFLWVVRSSELAKLPKNFSEESSEKGLIVSWCQQLEILAHDVVGCFVTHCGWNSTLEGLSLGVPIVAMPQWTDQSTNTKFVVDVWRVGIWARADEKGLVREGEIRRCIKHVMEGDGEEIRENANKWKEMARDAVDEGGSSDRNIEEFVSTLVSSLKGVN</sequence>